<organism evidence="1 2">
    <name type="scientific">Granulicella aggregans</name>
    <dbReference type="NCBI Taxonomy" id="474949"/>
    <lineage>
        <taxon>Bacteria</taxon>
        <taxon>Pseudomonadati</taxon>
        <taxon>Acidobacteriota</taxon>
        <taxon>Terriglobia</taxon>
        <taxon>Terriglobales</taxon>
        <taxon>Acidobacteriaceae</taxon>
        <taxon>Granulicella</taxon>
    </lineage>
</organism>
<protein>
    <submittedName>
        <fullName evidence="1">Uncharacterized protein</fullName>
    </submittedName>
</protein>
<name>A0A7W7ZCL0_9BACT</name>
<sequence>MQDPGIVMRHYAEVLDENADRAADLISGKIGYVIPAEFAVNSVEV</sequence>
<keyword evidence="2" id="KW-1185">Reference proteome</keyword>
<evidence type="ECO:0000313" key="2">
    <source>
        <dbReference type="Proteomes" id="UP000540989"/>
    </source>
</evidence>
<evidence type="ECO:0000313" key="1">
    <source>
        <dbReference type="EMBL" id="MBB5057426.1"/>
    </source>
</evidence>
<dbReference type="AlphaFoldDB" id="A0A7W7ZCL0"/>
<accession>A0A7W7ZCL0</accession>
<dbReference type="EMBL" id="JACHIP010000003">
    <property type="protein sequence ID" value="MBB5057426.1"/>
    <property type="molecule type" value="Genomic_DNA"/>
</dbReference>
<gene>
    <name evidence="1" type="ORF">HDF16_002132</name>
</gene>
<reference evidence="1 2" key="1">
    <citation type="submission" date="2020-08" db="EMBL/GenBank/DDBJ databases">
        <title>Genomic Encyclopedia of Type Strains, Phase IV (KMG-V): Genome sequencing to study the core and pangenomes of soil and plant-associated prokaryotes.</title>
        <authorList>
            <person name="Whitman W."/>
        </authorList>
    </citation>
    <scope>NUCLEOTIDE SEQUENCE [LARGE SCALE GENOMIC DNA]</scope>
    <source>
        <strain evidence="1 2">M8UP14</strain>
    </source>
</reference>
<proteinExistence type="predicted"/>
<comment type="caution">
    <text evidence="1">The sequence shown here is derived from an EMBL/GenBank/DDBJ whole genome shotgun (WGS) entry which is preliminary data.</text>
</comment>
<dbReference type="Proteomes" id="UP000540989">
    <property type="component" value="Unassembled WGS sequence"/>
</dbReference>